<dbReference type="PRINTS" id="PR00385">
    <property type="entry name" value="P450"/>
</dbReference>
<dbReference type="RefSeq" id="WP_253774706.1">
    <property type="nucleotide sequence ID" value="NZ_JAMTCK010000010.1"/>
</dbReference>
<dbReference type="PRINTS" id="PR00359">
    <property type="entry name" value="BP450"/>
</dbReference>
<accession>A0AAE3GK57</accession>
<reference evidence="9" key="1">
    <citation type="submission" date="2022-06" db="EMBL/GenBank/DDBJ databases">
        <title>Genomic Encyclopedia of Archaeal and Bacterial Type Strains, Phase II (KMG-II): from individual species to whole genera.</title>
        <authorList>
            <person name="Goeker M."/>
        </authorList>
    </citation>
    <scope>NUCLEOTIDE SEQUENCE</scope>
    <source>
        <strain evidence="9">DSM 43935</strain>
    </source>
</reference>
<dbReference type="InterPro" id="IPR002397">
    <property type="entry name" value="Cyt_P450_B"/>
</dbReference>
<dbReference type="PROSITE" id="PS00086">
    <property type="entry name" value="CYTOCHROME_P450"/>
    <property type="match status" value="1"/>
</dbReference>
<dbReference type="GO" id="GO:0016705">
    <property type="term" value="F:oxidoreductase activity, acting on paired donors, with incorporation or reduction of molecular oxygen"/>
    <property type="evidence" value="ECO:0007669"/>
    <property type="project" value="InterPro"/>
</dbReference>
<dbReference type="PANTHER" id="PTHR46696">
    <property type="entry name" value="P450, PUTATIVE (EUROFUNG)-RELATED"/>
    <property type="match status" value="1"/>
</dbReference>
<evidence type="ECO:0000256" key="8">
    <source>
        <dbReference type="SAM" id="MobiDB-lite"/>
    </source>
</evidence>
<dbReference type="GO" id="GO:0005506">
    <property type="term" value="F:iron ion binding"/>
    <property type="evidence" value="ECO:0007669"/>
    <property type="project" value="InterPro"/>
</dbReference>
<organism evidence="9 10">
    <name type="scientific">Goodfellowiella coeruleoviolacea</name>
    <dbReference type="NCBI Taxonomy" id="334858"/>
    <lineage>
        <taxon>Bacteria</taxon>
        <taxon>Bacillati</taxon>
        <taxon>Actinomycetota</taxon>
        <taxon>Actinomycetes</taxon>
        <taxon>Pseudonocardiales</taxon>
        <taxon>Pseudonocardiaceae</taxon>
        <taxon>Goodfellowiella</taxon>
    </lineage>
</organism>
<name>A0AAE3GK57_9PSEU</name>
<dbReference type="InterPro" id="IPR036396">
    <property type="entry name" value="Cyt_P450_sf"/>
</dbReference>
<evidence type="ECO:0000256" key="6">
    <source>
        <dbReference type="ARBA" id="ARBA00023033"/>
    </source>
</evidence>
<dbReference type="PANTHER" id="PTHR46696:SF1">
    <property type="entry name" value="CYTOCHROME P450 YJIB-RELATED"/>
    <property type="match status" value="1"/>
</dbReference>
<comment type="caution">
    <text evidence="9">The sequence shown here is derived from an EMBL/GenBank/DDBJ whole genome shotgun (WGS) entry which is preliminary data.</text>
</comment>
<sequence>MTQTPPAPVTMSTHRPHPLDPPEQLRLLRERHPVTRLRYPDGHCGWLVTGHAQARALLSHPAFSARLELKRLPVGPPVDPDQVQPTPPGYFLALDPPEHTRYRRLLAGRFTARRMRELESQIAQIIAEQLDEMARLRPPVDLVEQFALPVPARVMCALLGVPYADRAHFHRLSEALVSLEVAEMGQAFADINAYLYELVLRKRAEPADDLLGDLVAQAELTDVELTSIAFLLLIAGHETSANMLGLGTFALLSNPSQLAALRADPGLIRGAVDELLRYLSIPQYGLTRTATEDVEFEGQLIRAGEVVTVSVAAANRDPNRFPEPDELDITRSAAGQLSFGHGVHQCLGQGLALIEMRLGFTALFDRFPTLRLAVAAEEVPMRTDRQIYGVHRLPVAW</sequence>
<dbReference type="Proteomes" id="UP001206128">
    <property type="component" value="Unassembled WGS sequence"/>
</dbReference>
<keyword evidence="10" id="KW-1185">Reference proteome</keyword>
<keyword evidence="6 7" id="KW-0503">Monooxygenase</keyword>
<evidence type="ECO:0000256" key="2">
    <source>
        <dbReference type="ARBA" id="ARBA00022617"/>
    </source>
</evidence>
<evidence type="ECO:0000256" key="3">
    <source>
        <dbReference type="ARBA" id="ARBA00022723"/>
    </source>
</evidence>
<protein>
    <submittedName>
        <fullName evidence="9">Cytochrome P450</fullName>
    </submittedName>
</protein>
<evidence type="ECO:0000256" key="4">
    <source>
        <dbReference type="ARBA" id="ARBA00023002"/>
    </source>
</evidence>
<dbReference type="InterPro" id="IPR001128">
    <property type="entry name" value="Cyt_P450"/>
</dbReference>
<keyword evidence="3 7" id="KW-0479">Metal-binding</keyword>
<dbReference type="GO" id="GO:0004497">
    <property type="term" value="F:monooxygenase activity"/>
    <property type="evidence" value="ECO:0007669"/>
    <property type="project" value="UniProtKB-KW"/>
</dbReference>
<evidence type="ECO:0000256" key="7">
    <source>
        <dbReference type="RuleBase" id="RU000461"/>
    </source>
</evidence>
<gene>
    <name evidence="9" type="ORF">LX83_004526</name>
</gene>
<dbReference type="AlphaFoldDB" id="A0AAE3GK57"/>
<dbReference type="Pfam" id="PF00067">
    <property type="entry name" value="p450"/>
    <property type="match status" value="1"/>
</dbReference>
<feature type="region of interest" description="Disordered" evidence="8">
    <location>
        <begin position="1"/>
        <end position="22"/>
    </location>
</feature>
<dbReference type="Gene3D" id="1.10.630.10">
    <property type="entry name" value="Cytochrome P450"/>
    <property type="match status" value="1"/>
</dbReference>
<keyword evidence="5 7" id="KW-0408">Iron</keyword>
<dbReference type="FunFam" id="1.10.630.10:FF:000018">
    <property type="entry name" value="Cytochrome P450 monooxygenase"/>
    <property type="match status" value="1"/>
</dbReference>
<dbReference type="SUPFAM" id="SSF48264">
    <property type="entry name" value="Cytochrome P450"/>
    <property type="match status" value="1"/>
</dbReference>
<comment type="similarity">
    <text evidence="1 7">Belongs to the cytochrome P450 family.</text>
</comment>
<keyword evidence="2 7" id="KW-0349">Heme</keyword>
<dbReference type="GO" id="GO:0020037">
    <property type="term" value="F:heme binding"/>
    <property type="evidence" value="ECO:0007669"/>
    <property type="project" value="InterPro"/>
</dbReference>
<dbReference type="CDD" id="cd11030">
    <property type="entry name" value="CYP105-like"/>
    <property type="match status" value="1"/>
</dbReference>
<evidence type="ECO:0000256" key="5">
    <source>
        <dbReference type="ARBA" id="ARBA00023004"/>
    </source>
</evidence>
<dbReference type="EMBL" id="JAMTCK010000010">
    <property type="protein sequence ID" value="MCP2167653.1"/>
    <property type="molecule type" value="Genomic_DNA"/>
</dbReference>
<evidence type="ECO:0000313" key="9">
    <source>
        <dbReference type="EMBL" id="MCP2167653.1"/>
    </source>
</evidence>
<dbReference type="InterPro" id="IPR017972">
    <property type="entry name" value="Cyt_P450_CS"/>
</dbReference>
<keyword evidence="4 7" id="KW-0560">Oxidoreductase</keyword>
<evidence type="ECO:0000313" key="10">
    <source>
        <dbReference type="Proteomes" id="UP001206128"/>
    </source>
</evidence>
<proteinExistence type="inferred from homology"/>
<evidence type="ECO:0000256" key="1">
    <source>
        <dbReference type="ARBA" id="ARBA00010617"/>
    </source>
</evidence>